<dbReference type="Proteomes" id="UP000199534">
    <property type="component" value="Unassembled WGS sequence"/>
</dbReference>
<dbReference type="InterPro" id="IPR033671">
    <property type="entry name" value="TrmH"/>
</dbReference>
<dbReference type="RefSeq" id="WP_092979703.1">
    <property type="nucleotide sequence ID" value="NZ_FOYQ01000001.1"/>
</dbReference>
<dbReference type="PANTHER" id="PTHR43453:SF1">
    <property type="entry name" value="TRNA_RRNA METHYLTRANSFERASE SPOU TYPE DOMAIN-CONTAINING PROTEIN"/>
    <property type="match status" value="1"/>
</dbReference>
<organism evidence="9 10">
    <name type="scientific">Robiginitalea myxolifaciens</name>
    <dbReference type="NCBI Taxonomy" id="400055"/>
    <lineage>
        <taxon>Bacteria</taxon>
        <taxon>Pseudomonadati</taxon>
        <taxon>Bacteroidota</taxon>
        <taxon>Flavobacteriia</taxon>
        <taxon>Flavobacteriales</taxon>
        <taxon>Flavobacteriaceae</taxon>
        <taxon>Robiginitalea</taxon>
    </lineage>
</organism>
<dbReference type="Pfam" id="PF00588">
    <property type="entry name" value="SpoU_methylase"/>
    <property type="match status" value="1"/>
</dbReference>
<evidence type="ECO:0000256" key="4">
    <source>
        <dbReference type="ARBA" id="ARBA00022691"/>
    </source>
</evidence>
<dbReference type="AlphaFoldDB" id="A0A1I6FMN0"/>
<feature type="binding site" evidence="7">
    <location>
        <position position="111"/>
    </location>
    <ligand>
        <name>S-adenosyl-L-methionine</name>
        <dbReference type="ChEBI" id="CHEBI:59789"/>
    </ligand>
</feature>
<dbReference type="InterPro" id="IPR001537">
    <property type="entry name" value="SpoU_MeTrfase"/>
</dbReference>
<dbReference type="PANTHER" id="PTHR43453">
    <property type="entry name" value="RRNA METHYLASE-LIKE"/>
    <property type="match status" value="1"/>
</dbReference>
<evidence type="ECO:0000313" key="9">
    <source>
        <dbReference type="EMBL" id="SFR31196.1"/>
    </source>
</evidence>
<dbReference type="STRING" id="400055.SAMN04490243_0023"/>
<gene>
    <name evidence="7" type="primary">trmH</name>
    <name evidence="9" type="ORF">SAMN04490243_0023</name>
</gene>
<dbReference type="GO" id="GO:0000049">
    <property type="term" value="F:tRNA binding"/>
    <property type="evidence" value="ECO:0007669"/>
    <property type="project" value="UniProtKB-UniRule"/>
</dbReference>
<comment type="catalytic activity">
    <reaction evidence="7">
        <text>guanosine(18) in tRNA + S-adenosyl-L-methionine = 2'-O-methylguanosine(18) in tRNA + S-adenosyl-L-homocysteine + H(+)</text>
        <dbReference type="Rhea" id="RHEA:20077"/>
        <dbReference type="Rhea" id="RHEA-COMP:10190"/>
        <dbReference type="Rhea" id="RHEA-COMP:10192"/>
        <dbReference type="ChEBI" id="CHEBI:15378"/>
        <dbReference type="ChEBI" id="CHEBI:57856"/>
        <dbReference type="ChEBI" id="CHEBI:59789"/>
        <dbReference type="ChEBI" id="CHEBI:74269"/>
        <dbReference type="ChEBI" id="CHEBI:74445"/>
        <dbReference type="EC" id="2.1.1.34"/>
    </reaction>
</comment>
<dbReference type="InterPro" id="IPR029028">
    <property type="entry name" value="Alpha/beta_knot_MTases"/>
</dbReference>
<evidence type="ECO:0000256" key="3">
    <source>
        <dbReference type="ARBA" id="ARBA00022679"/>
    </source>
</evidence>
<accession>A0A1I6FMN0</accession>
<dbReference type="SUPFAM" id="SSF75217">
    <property type="entry name" value="alpha/beta knot"/>
    <property type="match status" value="1"/>
</dbReference>
<dbReference type="EMBL" id="FOYQ01000001">
    <property type="protein sequence ID" value="SFR31196.1"/>
    <property type="molecule type" value="Genomic_DNA"/>
</dbReference>
<feature type="binding site" evidence="7">
    <location>
        <position position="154"/>
    </location>
    <ligand>
        <name>S-adenosyl-L-methionine</name>
        <dbReference type="ChEBI" id="CHEBI:59789"/>
    </ligand>
</feature>
<feature type="binding site" evidence="7">
    <location>
        <position position="163"/>
    </location>
    <ligand>
        <name>S-adenosyl-L-methionine</name>
        <dbReference type="ChEBI" id="CHEBI:59789"/>
    </ligand>
</feature>
<keyword evidence="6 7" id="KW-0694">RNA-binding</keyword>
<comment type="caution">
    <text evidence="7">Lacks conserved residue(s) required for the propagation of feature annotation.</text>
</comment>
<keyword evidence="3 7" id="KW-0808">Transferase</keyword>
<evidence type="ECO:0000256" key="7">
    <source>
        <dbReference type="HAMAP-Rule" id="MF_02060"/>
    </source>
</evidence>
<sequence length="220" mass="24996">MPERKPDLLSYLQGYLTPSRLQRFEEILDWRTRHITVVLEDVFQLHNASAVVRSCDVFGIQDVHLIEDRFGRRLDKNIALGAQKWVSIHRQVSAAACMESLRAKGYKIVATTPHVSAIAPQELPLDVPIALFFGTEKEGLSDVVLNQADCKLKIPMYGFTESLNVSVAAAIVLNTLRSRLNASDIPWQIPEKQRDEIRLDWTKKTIKSVEDIISRYQESP</sequence>
<dbReference type="EC" id="2.1.1.34" evidence="7"/>
<evidence type="ECO:0000256" key="5">
    <source>
        <dbReference type="ARBA" id="ARBA00022694"/>
    </source>
</evidence>
<dbReference type="GO" id="GO:0141100">
    <property type="term" value="F:tRNA (guanine(18)-2'-O)-methyltransferase activity"/>
    <property type="evidence" value="ECO:0007669"/>
    <property type="project" value="UniProtKB-UniRule"/>
</dbReference>
<proteinExistence type="inferred from homology"/>
<dbReference type="Gene3D" id="3.40.1280.10">
    <property type="match status" value="1"/>
</dbReference>
<keyword evidence="10" id="KW-1185">Reference proteome</keyword>
<evidence type="ECO:0000313" key="10">
    <source>
        <dbReference type="Proteomes" id="UP000199534"/>
    </source>
</evidence>
<evidence type="ECO:0000256" key="2">
    <source>
        <dbReference type="ARBA" id="ARBA00022603"/>
    </source>
</evidence>
<comment type="function">
    <text evidence="7">Catalyzes the 2'-O methylation of guanosine at position 18 in tRNA.</text>
</comment>
<keyword evidence="4 7" id="KW-0949">S-adenosyl-L-methionine</keyword>
<dbReference type="HAMAP" id="MF_02060">
    <property type="entry name" value="tRNA_methyltr_TrmH"/>
    <property type="match status" value="1"/>
</dbReference>
<comment type="similarity">
    <text evidence="7">Belongs to the class IV-like SAM-binding methyltransferase superfamily. RNA methyltransferase TrmH family.</text>
</comment>
<keyword evidence="2 7" id="KW-0489">Methyltransferase</keyword>
<evidence type="ECO:0000259" key="8">
    <source>
        <dbReference type="Pfam" id="PF00588"/>
    </source>
</evidence>
<reference evidence="9 10" key="1">
    <citation type="submission" date="2016-10" db="EMBL/GenBank/DDBJ databases">
        <authorList>
            <person name="de Groot N.N."/>
        </authorList>
    </citation>
    <scope>NUCLEOTIDE SEQUENCE [LARGE SCALE GENOMIC DNA]</scope>
    <source>
        <strain evidence="9 10">DSM 21019</strain>
    </source>
</reference>
<keyword evidence="1 7" id="KW-0820">tRNA-binding</keyword>
<evidence type="ECO:0000256" key="1">
    <source>
        <dbReference type="ARBA" id="ARBA00022555"/>
    </source>
</evidence>
<dbReference type="InterPro" id="IPR029026">
    <property type="entry name" value="tRNA_m1G_MTases_N"/>
</dbReference>
<feature type="domain" description="tRNA/rRNA methyltransferase SpoU type" evidence="8">
    <location>
        <begin position="35"/>
        <end position="173"/>
    </location>
</feature>
<keyword evidence="5 7" id="KW-0819">tRNA processing</keyword>
<name>A0A1I6FMN0_9FLAO</name>
<protein>
    <recommendedName>
        <fullName evidence="7">tRNA (guanosine(18)-2'-O)-methyltransferase</fullName>
        <ecNumber evidence="7">2.1.1.34</ecNumber>
    </recommendedName>
    <alternativeName>
        <fullName evidence="7">tRNA [Gm18] methyltransferase</fullName>
    </alternativeName>
</protein>
<evidence type="ECO:0000256" key="6">
    <source>
        <dbReference type="ARBA" id="ARBA00022884"/>
    </source>
</evidence>
<dbReference type="OrthoDB" id="9785673at2"/>
<dbReference type="CDD" id="cd18092">
    <property type="entry name" value="SpoU-like_TrmH"/>
    <property type="match status" value="1"/>
</dbReference>
<dbReference type="GO" id="GO:0002938">
    <property type="term" value="P:tRNA guanine ribose methylation"/>
    <property type="evidence" value="ECO:0007669"/>
    <property type="project" value="UniProtKB-UniRule"/>
</dbReference>